<dbReference type="Gene3D" id="3.40.50.2000">
    <property type="entry name" value="Glycogen Phosphorylase B"/>
    <property type="match status" value="2"/>
</dbReference>
<dbReference type="GO" id="GO:0035251">
    <property type="term" value="F:UDP-glucosyltransferase activity"/>
    <property type="evidence" value="ECO:0007669"/>
    <property type="project" value="TreeGrafter"/>
</dbReference>
<dbReference type="Proteomes" id="UP000298652">
    <property type="component" value="Chromosome 4"/>
</dbReference>
<gene>
    <name evidence="3" type="ORF">SEVIR_4G081500v2</name>
</gene>
<feature type="compositionally biased region" description="Basic and acidic residues" evidence="2">
    <location>
        <begin position="321"/>
        <end position="333"/>
    </location>
</feature>
<proteinExistence type="inferred from homology"/>
<dbReference type="PANTHER" id="PTHR48047">
    <property type="entry name" value="GLYCOSYLTRANSFERASE"/>
    <property type="match status" value="1"/>
</dbReference>
<protein>
    <submittedName>
        <fullName evidence="3">Uncharacterized protein</fullName>
    </submittedName>
</protein>
<evidence type="ECO:0000313" key="3">
    <source>
        <dbReference type="EMBL" id="TKW20346.1"/>
    </source>
</evidence>
<name>A0A4V6DBC1_SETVI</name>
<dbReference type="PANTHER" id="PTHR48047:SF223">
    <property type="entry name" value="GLYCOSYLTRANSFERASE"/>
    <property type="match status" value="1"/>
</dbReference>
<dbReference type="OMA" id="SMCAFGL"/>
<feature type="compositionally biased region" description="Low complexity" evidence="2">
    <location>
        <begin position="287"/>
        <end position="312"/>
    </location>
</feature>
<dbReference type="AlphaFoldDB" id="A0A4V6DBC1"/>
<sequence length="378" mass="41728">MTSQGQAATLRPAGPARRVPARLRQGRLAGRGGRRRPVPAMYMWNYYRAMALLRAPIESYLRSHAPRPTCVVSDFCHPWTTELAANLGVPRLSFFSMCAFGLLCHHNLERFNAWDGVEDPNEPVVVPGLEERFVVTRAQAPGFFRQTPIPCWEEFADYVERARAEADGVIVNTVLEMEPEYVAGYAAAWKMKVWTVGPVSTYHQSRTTLASTLASRGLRTSAVDPDECHRWLDGKAPGSVVYVSFGSISQAEPKQVVELGLGLEVSGHPFIWMLAQERRRVRRRGARVPGRARGARRGAGPADPGLGAAAADHVPRRRGRVRDALRAELDAGGRRRRAADGDVAALHGPLPEREDGRGGAGHRRQRRGDGAPDVRTRR</sequence>
<reference evidence="3" key="1">
    <citation type="submission" date="2019-03" db="EMBL/GenBank/DDBJ databases">
        <title>WGS assembly of Setaria viridis.</title>
        <authorList>
            <person name="Huang P."/>
            <person name="Jenkins J."/>
            <person name="Grimwood J."/>
            <person name="Barry K."/>
            <person name="Healey A."/>
            <person name="Mamidi S."/>
            <person name="Sreedasyam A."/>
            <person name="Shu S."/>
            <person name="Feldman M."/>
            <person name="Wu J."/>
            <person name="Yu Y."/>
            <person name="Chen C."/>
            <person name="Johnson J."/>
            <person name="Rokhsar D."/>
            <person name="Baxter I."/>
            <person name="Schmutz J."/>
            <person name="Brutnell T."/>
            <person name="Kellogg E."/>
        </authorList>
    </citation>
    <scope>NUCLEOTIDE SEQUENCE [LARGE SCALE GENOMIC DNA]</scope>
</reference>
<feature type="region of interest" description="Disordered" evidence="2">
    <location>
        <begin position="282"/>
        <end position="378"/>
    </location>
</feature>
<organism evidence="3 4">
    <name type="scientific">Setaria viridis</name>
    <name type="common">Green bristlegrass</name>
    <name type="synonym">Setaria italica subsp. viridis</name>
    <dbReference type="NCBI Taxonomy" id="4556"/>
    <lineage>
        <taxon>Eukaryota</taxon>
        <taxon>Viridiplantae</taxon>
        <taxon>Streptophyta</taxon>
        <taxon>Embryophyta</taxon>
        <taxon>Tracheophyta</taxon>
        <taxon>Spermatophyta</taxon>
        <taxon>Magnoliopsida</taxon>
        <taxon>Liliopsida</taxon>
        <taxon>Poales</taxon>
        <taxon>Poaceae</taxon>
        <taxon>PACMAD clade</taxon>
        <taxon>Panicoideae</taxon>
        <taxon>Panicodae</taxon>
        <taxon>Paniceae</taxon>
        <taxon>Cenchrinae</taxon>
        <taxon>Setaria</taxon>
    </lineage>
</organism>
<comment type="similarity">
    <text evidence="1">Belongs to the UDP-glycosyltransferase family.</text>
</comment>
<dbReference type="SUPFAM" id="SSF53756">
    <property type="entry name" value="UDP-Glycosyltransferase/glycogen phosphorylase"/>
    <property type="match status" value="1"/>
</dbReference>
<keyword evidence="4" id="KW-1185">Reference proteome</keyword>
<evidence type="ECO:0000256" key="2">
    <source>
        <dbReference type="SAM" id="MobiDB-lite"/>
    </source>
</evidence>
<dbReference type="EMBL" id="CM016555">
    <property type="protein sequence ID" value="TKW20346.1"/>
    <property type="molecule type" value="Genomic_DNA"/>
</dbReference>
<accession>A0A4V6DBC1</accession>
<evidence type="ECO:0000313" key="4">
    <source>
        <dbReference type="Proteomes" id="UP000298652"/>
    </source>
</evidence>
<feature type="compositionally biased region" description="Basic and acidic residues" evidence="2">
    <location>
        <begin position="367"/>
        <end position="378"/>
    </location>
</feature>
<dbReference type="Gramene" id="TKW20346">
    <property type="protein sequence ID" value="TKW20346"/>
    <property type="gene ID" value="SEVIR_4G081500v2"/>
</dbReference>
<evidence type="ECO:0000256" key="1">
    <source>
        <dbReference type="ARBA" id="ARBA00009995"/>
    </source>
</evidence>